<evidence type="ECO:0000256" key="3">
    <source>
        <dbReference type="ARBA" id="ARBA00023082"/>
    </source>
</evidence>
<dbReference type="EMBL" id="FQUS01000007">
    <property type="protein sequence ID" value="SHF30161.1"/>
    <property type="molecule type" value="Genomic_DNA"/>
</dbReference>
<dbReference type="GO" id="GO:0016987">
    <property type="term" value="F:sigma factor activity"/>
    <property type="evidence" value="ECO:0007669"/>
    <property type="project" value="UniProtKB-KW"/>
</dbReference>
<dbReference type="InterPro" id="IPR013324">
    <property type="entry name" value="RNA_pol_sigma_r3/r4-like"/>
</dbReference>
<evidence type="ECO:0000256" key="4">
    <source>
        <dbReference type="ARBA" id="ARBA00023163"/>
    </source>
</evidence>
<dbReference type="Gene3D" id="1.10.10.10">
    <property type="entry name" value="Winged helix-like DNA-binding domain superfamily/Winged helix DNA-binding domain"/>
    <property type="match status" value="1"/>
</dbReference>
<comment type="similarity">
    <text evidence="1">Belongs to the sigma-70 factor family. ECF subfamily.</text>
</comment>
<dbReference type="Pfam" id="PF04542">
    <property type="entry name" value="Sigma70_r2"/>
    <property type="match status" value="1"/>
</dbReference>
<dbReference type="SMART" id="SM00421">
    <property type="entry name" value="HTH_LUXR"/>
    <property type="match status" value="1"/>
</dbReference>
<dbReference type="Pfam" id="PF08281">
    <property type="entry name" value="Sigma70_r4_2"/>
    <property type="match status" value="1"/>
</dbReference>
<evidence type="ECO:0000259" key="5">
    <source>
        <dbReference type="SMART" id="SM00421"/>
    </source>
</evidence>
<dbReference type="InterPro" id="IPR014284">
    <property type="entry name" value="RNA_pol_sigma-70_dom"/>
</dbReference>
<dbReference type="InterPro" id="IPR000792">
    <property type="entry name" value="Tscrpt_reg_LuxR_C"/>
</dbReference>
<dbReference type="OrthoDB" id="9782991at2"/>
<dbReference type="NCBIfam" id="TIGR02937">
    <property type="entry name" value="sigma70-ECF"/>
    <property type="match status" value="1"/>
</dbReference>
<dbReference type="InterPro" id="IPR013249">
    <property type="entry name" value="RNA_pol_sigma70_r4_t2"/>
</dbReference>
<keyword evidence="2" id="KW-0805">Transcription regulation</keyword>
<dbReference type="InterPro" id="IPR007627">
    <property type="entry name" value="RNA_pol_sigma70_r2"/>
</dbReference>
<dbReference type="SUPFAM" id="SSF88946">
    <property type="entry name" value="Sigma2 domain of RNA polymerase sigma factors"/>
    <property type="match status" value="1"/>
</dbReference>
<evidence type="ECO:0000313" key="6">
    <source>
        <dbReference type="EMBL" id="SHF30161.1"/>
    </source>
</evidence>
<accession>A0A1M5AIQ5</accession>
<dbReference type="CDD" id="cd06171">
    <property type="entry name" value="Sigma70_r4"/>
    <property type="match status" value="1"/>
</dbReference>
<sequence>MSEQISFKDIRKGDEEAFEKLFRQYYKQLYRFVWGYVESRAVAEELVQDVFLTIWEEREDITIERSLKSYLFGAARNKSIDWLRHQKVEKAWRKEEKKRKQAQERPGLNRQLHNRQMLREVKRTIRDLPQRQREVFMLSRYEQMTYREIAKTLEISESTVETHMSRALESLRNKFMPLLTLAGGVLLVPPVF</sequence>
<feature type="domain" description="HTH luxR-type" evidence="5">
    <location>
        <begin position="125"/>
        <end position="181"/>
    </location>
</feature>
<dbReference type="RefSeq" id="WP_073062035.1">
    <property type="nucleotide sequence ID" value="NZ_FQUS01000007.1"/>
</dbReference>
<dbReference type="Gene3D" id="1.10.1740.10">
    <property type="match status" value="1"/>
</dbReference>
<dbReference type="InterPro" id="IPR014327">
    <property type="entry name" value="RNA_pol_sigma70_bacteroid"/>
</dbReference>
<dbReference type="GO" id="GO:0006352">
    <property type="term" value="P:DNA-templated transcription initiation"/>
    <property type="evidence" value="ECO:0007669"/>
    <property type="project" value="InterPro"/>
</dbReference>
<evidence type="ECO:0000256" key="2">
    <source>
        <dbReference type="ARBA" id="ARBA00023015"/>
    </source>
</evidence>
<protein>
    <submittedName>
        <fullName evidence="6">RNA polymerase sigma-70 factor, ECF subfamily</fullName>
    </submittedName>
</protein>
<dbReference type="PANTHER" id="PTHR43133">
    <property type="entry name" value="RNA POLYMERASE ECF-TYPE SIGMA FACTO"/>
    <property type="match status" value="1"/>
</dbReference>
<keyword evidence="3" id="KW-0731">Sigma factor</keyword>
<dbReference type="InterPro" id="IPR013325">
    <property type="entry name" value="RNA_pol_sigma_r2"/>
</dbReference>
<proteinExistence type="inferred from homology"/>
<keyword evidence="4" id="KW-0804">Transcription</keyword>
<gene>
    <name evidence="6" type="ORF">SAMN05443144_10782</name>
</gene>
<dbReference type="STRING" id="1194090.SAMN05443144_10782"/>
<dbReference type="InterPro" id="IPR036388">
    <property type="entry name" value="WH-like_DNA-bd_sf"/>
</dbReference>
<organism evidence="6 7">
    <name type="scientific">Fodinibius roseus</name>
    <dbReference type="NCBI Taxonomy" id="1194090"/>
    <lineage>
        <taxon>Bacteria</taxon>
        <taxon>Pseudomonadati</taxon>
        <taxon>Balneolota</taxon>
        <taxon>Balneolia</taxon>
        <taxon>Balneolales</taxon>
        <taxon>Balneolaceae</taxon>
        <taxon>Fodinibius</taxon>
    </lineage>
</organism>
<dbReference type="InterPro" id="IPR039425">
    <property type="entry name" value="RNA_pol_sigma-70-like"/>
</dbReference>
<evidence type="ECO:0000256" key="1">
    <source>
        <dbReference type="ARBA" id="ARBA00010641"/>
    </source>
</evidence>
<dbReference type="SUPFAM" id="SSF88659">
    <property type="entry name" value="Sigma3 and sigma4 domains of RNA polymerase sigma factors"/>
    <property type="match status" value="1"/>
</dbReference>
<keyword evidence="7" id="KW-1185">Reference proteome</keyword>
<dbReference type="AlphaFoldDB" id="A0A1M5AIQ5"/>
<name>A0A1M5AIQ5_9BACT</name>
<reference evidence="6 7" key="1">
    <citation type="submission" date="2016-11" db="EMBL/GenBank/DDBJ databases">
        <authorList>
            <person name="Jaros S."/>
            <person name="Januszkiewicz K."/>
            <person name="Wedrychowicz H."/>
        </authorList>
    </citation>
    <scope>NUCLEOTIDE SEQUENCE [LARGE SCALE GENOMIC DNA]</scope>
    <source>
        <strain evidence="6 7">DSM 21986</strain>
    </source>
</reference>
<evidence type="ECO:0000313" key="7">
    <source>
        <dbReference type="Proteomes" id="UP000184041"/>
    </source>
</evidence>
<dbReference type="NCBIfam" id="TIGR02985">
    <property type="entry name" value="Sig70_bacteroi1"/>
    <property type="match status" value="1"/>
</dbReference>
<dbReference type="PANTHER" id="PTHR43133:SF46">
    <property type="entry name" value="RNA POLYMERASE SIGMA-70 FACTOR ECF SUBFAMILY"/>
    <property type="match status" value="1"/>
</dbReference>
<dbReference type="GO" id="GO:0003677">
    <property type="term" value="F:DNA binding"/>
    <property type="evidence" value="ECO:0007669"/>
    <property type="project" value="InterPro"/>
</dbReference>
<dbReference type="Proteomes" id="UP000184041">
    <property type="component" value="Unassembled WGS sequence"/>
</dbReference>